<reference evidence="1" key="1">
    <citation type="submission" date="2021-07" db="EMBL/GenBank/DDBJ databases">
        <authorList>
            <person name="Fernandez M."/>
            <person name="Pereira P."/>
            <person name="Torres Tejerizo G.A."/>
            <person name="Gonzalez P."/>
            <person name="Agostini E."/>
        </authorList>
    </citation>
    <scope>NUCLEOTIDE SEQUENCE</scope>
    <source>
        <strain evidence="1">SFC 500-1A</strain>
    </source>
</reference>
<dbReference type="Pfam" id="PF04229">
    <property type="entry name" value="GrpB"/>
    <property type="match status" value="1"/>
</dbReference>
<dbReference type="InterPro" id="IPR043519">
    <property type="entry name" value="NT_sf"/>
</dbReference>
<gene>
    <name evidence="1" type="ORF">KW868_16315</name>
</gene>
<dbReference type="RefSeq" id="WP_105712816.1">
    <property type="nucleotide sequence ID" value="NZ_JAHWXT010000006.1"/>
</dbReference>
<sequence>MRFYLAEEYQPLCHARFAYYQTQIKALLTNAEIEHIGASSIPNAISKGDLDIYIAVDQSEFNDAIQKLYGLNFQEKLATLRTDQLCMLESLNGDDVAFQLVVKGSEFESFIKFRDRLRQSPELVQTYNNLKKRCENLDMIDYRIEKNKFISAVLNQQ</sequence>
<proteinExistence type="predicted"/>
<dbReference type="Proteomes" id="UP000887320">
    <property type="component" value="Unassembled WGS sequence"/>
</dbReference>
<dbReference type="InterPro" id="IPR007344">
    <property type="entry name" value="GrpB/CoaE"/>
</dbReference>
<comment type="caution">
    <text evidence="1">The sequence shown here is derived from an EMBL/GenBank/DDBJ whole genome shotgun (WGS) entry which is preliminary data.</text>
</comment>
<dbReference type="AlphaFoldDB" id="A0A8X8GH13"/>
<protein>
    <submittedName>
        <fullName evidence="1">GrpB family protein</fullName>
    </submittedName>
</protein>
<accession>A0A8X8GH13</accession>
<dbReference type="PANTHER" id="PTHR34822">
    <property type="entry name" value="GRPB DOMAIN PROTEIN (AFU_ORTHOLOGUE AFUA_1G01530)"/>
    <property type="match status" value="1"/>
</dbReference>
<dbReference type="PANTHER" id="PTHR34822:SF1">
    <property type="entry name" value="GRPB FAMILY PROTEIN"/>
    <property type="match status" value="1"/>
</dbReference>
<dbReference type="SUPFAM" id="SSF81301">
    <property type="entry name" value="Nucleotidyltransferase"/>
    <property type="match status" value="1"/>
</dbReference>
<dbReference type="Gene3D" id="3.30.460.10">
    <property type="entry name" value="Beta Polymerase, domain 2"/>
    <property type="match status" value="1"/>
</dbReference>
<dbReference type="EMBL" id="JAHWXT010000006">
    <property type="protein sequence ID" value="MCF0266012.1"/>
    <property type="molecule type" value="Genomic_DNA"/>
</dbReference>
<evidence type="ECO:0000313" key="1">
    <source>
        <dbReference type="EMBL" id="MCF0266012.1"/>
    </source>
</evidence>
<name>A0A8X8GH13_ACIGI</name>
<evidence type="ECO:0000313" key="2">
    <source>
        <dbReference type="Proteomes" id="UP000887320"/>
    </source>
</evidence>
<organism evidence="1 2">
    <name type="scientific">Acinetobacter guillouiae</name>
    <name type="common">Acinetobacter genomosp. 11</name>
    <dbReference type="NCBI Taxonomy" id="106649"/>
    <lineage>
        <taxon>Bacteria</taxon>
        <taxon>Pseudomonadati</taxon>
        <taxon>Pseudomonadota</taxon>
        <taxon>Gammaproteobacteria</taxon>
        <taxon>Moraxellales</taxon>
        <taxon>Moraxellaceae</taxon>
        <taxon>Acinetobacter</taxon>
    </lineage>
</organism>